<gene>
    <name evidence="6" type="ORF">HU200_016309</name>
</gene>
<dbReference type="SMART" id="SM00225">
    <property type="entry name" value="BTB"/>
    <property type="match status" value="2"/>
</dbReference>
<dbReference type="EMBL" id="JACEFO010001605">
    <property type="protein sequence ID" value="KAF8732325.1"/>
    <property type="molecule type" value="Genomic_DNA"/>
</dbReference>
<dbReference type="AlphaFoldDB" id="A0A835KJB2"/>
<dbReference type="InterPro" id="IPR056423">
    <property type="entry name" value="BACK_BPM_SPOP"/>
</dbReference>
<keyword evidence="7" id="KW-1185">Reference proteome</keyword>
<dbReference type="Pfam" id="PF24570">
    <property type="entry name" value="BACK_BPM_SPOP"/>
    <property type="match status" value="1"/>
</dbReference>
<evidence type="ECO:0000259" key="5">
    <source>
        <dbReference type="PROSITE" id="PS50144"/>
    </source>
</evidence>
<dbReference type="Pfam" id="PF22486">
    <property type="entry name" value="MATH_2"/>
    <property type="match status" value="1"/>
</dbReference>
<dbReference type="GO" id="GO:0016567">
    <property type="term" value="P:protein ubiquitination"/>
    <property type="evidence" value="ECO:0007669"/>
    <property type="project" value="InterPro"/>
</dbReference>
<accession>A0A835KJB2</accession>
<evidence type="ECO:0000259" key="4">
    <source>
        <dbReference type="PROSITE" id="PS50097"/>
    </source>
</evidence>
<feature type="compositionally biased region" description="Pro residues" evidence="3">
    <location>
        <begin position="436"/>
        <end position="446"/>
    </location>
</feature>
<dbReference type="PANTHER" id="PTHR26379">
    <property type="entry name" value="BTB/POZ AND MATH DOMAIN-CONTAINING PROTEIN 1"/>
    <property type="match status" value="1"/>
</dbReference>
<dbReference type="SUPFAM" id="SSF54695">
    <property type="entry name" value="POZ domain"/>
    <property type="match status" value="2"/>
</dbReference>
<proteinExistence type="inferred from homology"/>
<feature type="compositionally biased region" description="Low complexity" evidence="3">
    <location>
        <begin position="426"/>
        <end position="435"/>
    </location>
</feature>
<evidence type="ECO:0000256" key="2">
    <source>
        <dbReference type="ARBA" id="ARBA00010846"/>
    </source>
</evidence>
<dbReference type="SUPFAM" id="SSF49599">
    <property type="entry name" value="TRAF domain-like"/>
    <property type="match status" value="1"/>
</dbReference>
<dbReference type="InterPro" id="IPR002083">
    <property type="entry name" value="MATH/TRAF_dom"/>
</dbReference>
<dbReference type="PANTHER" id="PTHR26379:SF506">
    <property type="entry name" value="BTB DOMAIN-CONTAINING PROTEIN"/>
    <property type="match status" value="1"/>
</dbReference>
<feature type="compositionally biased region" description="Low complexity" evidence="3">
    <location>
        <begin position="447"/>
        <end position="456"/>
    </location>
</feature>
<dbReference type="InterPro" id="IPR011333">
    <property type="entry name" value="SKP1/BTB/POZ_sf"/>
</dbReference>
<dbReference type="OrthoDB" id="685943at2759"/>
<protein>
    <submittedName>
        <fullName evidence="6">Uncharacterized protein</fullName>
    </submittedName>
</protein>
<organism evidence="6 7">
    <name type="scientific">Digitaria exilis</name>
    <dbReference type="NCBI Taxonomy" id="1010633"/>
    <lineage>
        <taxon>Eukaryota</taxon>
        <taxon>Viridiplantae</taxon>
        <taxon>Streptophyta</taxon>
        <taxon>Embryophyta</taxon>
        <taxon>Tracheophyta</taxon>
        <taxon>Spermatophyta</taxon>
        <taxon>Magnoliopsida</taxon>
        <taxon>Liliopsida</taxon>
        <taxon>Poales</taxon>
        <taxon>Poaceae</taxon>
        <taxon>PACMAD clade</taxon>
        <taxon>Panicoideae</taxon>
        <taxon>Panicodae</taxon>
        <taxon>Paniceae</taxon>
        <taxon>Anthephorinae</taxon>
        <taxon>Digitaria</taxon>
    </lineage>
</organism>
<evidence type="ECO:0000313" key="7">
    <source>
        <dbReference type="Proteomes" id="UP000636709"/>
    </source>
</evidence>
<reference evidence="6" key="1">
    <citation type="submission" date="2020-07" db="EMBL/GenBank/DDBJ databases">
        <title>Genome sequence and genetic diversity analysis of an under-domesticated orphan crop, white fonio (Digitaria exilis).</title>
        <authorList>
            <person name="Bennetzen J.L."/>
            <person name="Chen S."/>
            <person name="Ma X."/>
            <person name="Wang X."/>
            <person name="Yssel A.E.J."/>
            <person name="Chaluvadi S.R."/>
            <person name="Johnson M."/>
            <person name="Gangashetty P."/>
            <person name="Hamidou F."/>
            <person name="Sanogo M.D."/>
            <person name="Zwaenepoel A."/>
            <person name="Wallace J."/>
            <person name="Van De Peer Y."/>
            <person name="Van Deynze A."/>
        </authorList>
    </citation>
    <scope>NUCLEOTIDE SEQUENCE</scope>
    <source>
        <tissue evidence="6">Leaves</tissue>
    </source>
</reference>
<dbReference type="Gene3D" id="3.30.710.10">
    <property type="entry name" value="Potassium Channel Kv1.1, Chain A"/>
    <property type="match status" value="2"/>
</dbReference>
<feature type="domain" description="BTB" evidence="4">
    <location>
        <begin position="472"/>
        <end position="539"/>
    </location>
</feature>
<dbReference type="InterPro" id="IPR000210">
    <property type="entry name" value="BTB/POZ_dom"/>
</dbReference>
<dbReference type="InterPro" id="IPR045005">
    <property type="entry name" value="BPM1-6"/>
</dbReference>
<dbReference type="PROSITE" id="PS50144">
    <property type="entry name" value="MATH"/>
    <property type="match status" value="1"/>
</dbReference>
<comment type="caution">
    <text evidence="6">The sequence shown here is derived from an EMBL/GenBank/DDBJ whole genome shotgun (WGS) entry which is preliminary data.</text>
</comment>
<feature type="domain" description="MATH" evidence="5">
    <location>
        <begin position="122"/>
        <end position="253"/>
    </location>
</feature>
<dbReference type="PROSITE" id="PS50097">
    <property type="entry name" value="BTB"/>
    <property type="match status" value="2"/>
</dbReference>
<dbReference type="Gene3D" id="2.60.210.10">
    <property type="entry name" value="Apoptosis, Tumor Necrosis Factor Receptor Associated Protein 2, Chain A"/>
    <property type="match status" value="1"/>
</dbReference>
<dbReference type="Proteomes" id="UP000636709">
    <property type="component" value="Unassembled WGS sequence"/>
</dbReference>
<evidence type="ECO:0000313" key="6">
    <source>
        <dbReference type="EMBL" id="KAF8732325.1"/>
    </source>
</evidence>
<feature type="domain" description="BTB" evidence="4">
    <location>
        <begin position="298"/>
        <end position="362"/>
    </location>
</feature>
<sequence length="786" mass="85048">MEHREGLERSKYLLDGDLGGGACVLLLAEEEKSTGLNRCRALPWTAGPPRRWGVAAACPWHLQLQLLLHGPTAVIGDKAGNQLERERGKLYPRASLVRDRSAMSSSSSTTTTTMAPPPCDNEKVFVMTIGSYSSRAKNLPNGRSTRSKPIVVVGHSWRIVFYPNGKLAATAGFISLYLLLDDEVKGNPAAAAADDDDEDIHTSHAARRFSISSGMVTVAFSRRRNPIGFERFVSPDDFAIFIKSARFQSAGRRRATVAADDETIGGEGSDDTVFHKDVARGPGCRPYLGRLLETKEGADVELEVHGKVFAAHKSVLAARSSVFKEEFFGPTKEKDTSYVVINYNILPDAFEALLHYMYTDSLPEMMITTMNNNSLKEGALLAEDLLISAYRYNLKDLKSPYVGVSTVLPLLVSTMSAAAAPKHQASTPARSSSRAPLPPSSPPPTVRSPRPSMSSSGLAADLGRLLETKQGSDVDFEVCGKVFPAHKLVLAARSPVFMADFFGPAKEKDTSYVRIHDMHPDAFEALLHYAYTDTLPPATVTTTASSPEGSPSPAAAAVVLTQDLLMAADKYKLKDLKSVAENELCTHNVGVNTVLPMLELAEHHGCVKLKKKCLEFIVSARNTTRAVMANDDLEHLARSCPSVVKEVLRKIMDAREATPGKNPLMVSARFRNAARVNYTDADEILTSSPTTAVRQRGIACTELGFSAGSLAKGGWMGSRLTWAPGAMALQVSGVRLPRADRAAADATSRRSRAAMMPPPLLCFASLVGCFDDEADKKQLALPRFGP</sequence>
<dbReference type="InterPro" id="IPR008974">
    <property type="entry name" value="TRAF-like"/>
</dbReference>
<comment type="pathway">
    <text evidence="1">Protein modification; protein ubiquitination.</text>
</comment>
<comment type="similarity">
    <text evidence="2">Belongs to the Tdpoz family.</text>
</comment>
<evidence type="ECO:0000256" key="1">
    <source>
        <dbReference type="ARBA" id="ARBA00004906"/>
    </source>
</evidence>
<dbReference type="Gene3D" id="1.25.40.420">
    <property type="match status" value="1"/>
</dbReference>
<name>A0A835KJB2_9POAL</name>
<dbReference type="Pfam" id="PF00651">
    <property type="entry name" value="BTB"/>
    <property type="match status" value="2"/>
</dbReference>
<feature type="region of interest" description="Disordered" evidence="3">
    <location>
        <begin position="421"/>
        <end position="457"/>
    </location>
</feature>
<dbReference type="CDD" id="cd00121">
    <property type="entry name" value="MATH"/>
    <property type="match status" value="1"/>
</dbReference>
<evidence type="ECO:0000256" key="3">
    <source>
        <dbReference type="SAM" id="MobiDB-lite"/>
    </source>
</evidence>